<evidence type="ECO:0000256" key="10">
    <source>
        <dbReference type="ARBA" id="ARBA00048540"/>
    </source>
</evidence>
<evidence type="ECO:0000256" key="1">
    <source>
        <dbReference type="ARBA" id="ARBA00001946"/>
    </source>
</evidence>
<dbReference type="Pfam" id="PF02424">
    <property type="entry name" value="ApbE"/>
    <property type="match status" value="1"/>
</dbReference>
<reference evidence="13" key="1">
    <citation type="journal article" date="2019" name="Int. J. Syst. Evol. Microbiol.">
        <title>The Global Catalogue of Microorganisms (GCM) 10K type strain sequencing project: providing services to taxonomists for standard genome sequencing and annotation.</title>
        <authorList>
            <consortium name="The Broad Institute Genomics Platform"/>
            <consortium name="The Broad Institute Genome Sequencing Center for Infectious Disease"/>
            <person name="Wu L."/>
            <person name="Ma J."/>
        </authorList>
    </citation>
    <scope>NUCLEOTIDE SEQUENCE [LARGE SCALE GENOMIC DNA]</scope>
    <source>
        <strain evidence="13">TISTR 932</strain>
    </source>
</reference>
<gene>
    <name evidence="12" type="ORF">ACFSR0_02945</name>
</gene>
<dbReference type="PIRSF" id="PIRSF006268">
    <property type="entry name" value="ApbE"/>
    <property type="match status" value="1"/>
</dbReference>
<dbReference type="InterPro" id="IPR003374">
    <property type="entry name" value="ApbE-like_sf"/>
</dbReference>
<comment type="cofactor">
    <cofactor evidence="1">
        <name>Mg(2+)</name>
        <dbReference type="ChEBI" id="CHEBI:18420"/>
    </cofactor>
</comment>
<accession>A0ABW5TGK4</accession>
<evidence type="ECO:0000256" key="5">
    <source>
        <dbReference type="ARBA" id="ARBA00022679"/>
    </source>
</evidence>
<evidence type="ECO:0000313" key="13">
    <source>
        <dbReference type="Proteomes" id="UP001597427"/>
    </source>
</evidence>
<evidence type="ECO:0000256" key="3">
    <source>
        <dbReference type="ARBA" id="ARBA00016337"/>
    </source>
</evidence>
<dbReference type="GO" id="GO:0016740">
    <property type="term" value="F:transferase activity"/>
    <property type="evidence" value="ECO:0007669"/>
    <property type="project" value="UniProtKB-KW"/>
</dbReference>
<dbReference type="SUPFAM" id="SSF143631">
    <property type="entry name" value="ApbE-like"/>
    <property type="match status" value="1"/>
</dbReference>
<evidence type="ECO:0000256" key="6">
    <source>
        <dbReference type="ARBA" id="ARBA00022723"/>
    </source>
</evidence>
<evidence type="ECO:0000256" key="11">
    <source>
        <dbReference type="PIRNR" id="PIRNR006268"/>
    </source>
</evidence>
<dbReference type="PANTHER" id="PTHR30040">
    <property type="entry name" value="THIAMINE BIOSYNTHESIS LIPOPROTEIN APBE"/>
    <property type="match status" value="1"/>
</dbReference>
<comment type="catalytic activity">
    <reaction evidence="10 11">
        <text>L-threonyl-[protein] + FAD = FMN-L-threonyl-[protein] + AMP + H(+)</text>
        <dbReference type="Rhea" id="RHEA:36847"/>
        <dbReference type="Rhea" id="RHEA-COMP:11060"/>
        <dbReference type="Rhea" id="RHEA-COMP:11061"/>
        <dbReference type="ChEBI" id="CHEBI:15378"/>
        <dbReference type="ChEBI" id="CHEBI:30013"/>
        <dbReference type="ChEBI" id="CHEBI:57692"/>
        <dbReference type="ChEBI" id="CHEBI:74257"/>
        <dbReference type="ChEBI" id="CHEBI:456215"/>
        <dbReference type="EC" id="2.7.1.180"/>
    </reaction>
</comment>
<dbReference type="RefSeq" id="WP_379979755.1">
    <property type="nucleotide sequence ID" value="NZ_JBHUMO010000014.1"/>
</dbReference>
<evidence type="ECO:0000256" key="9">
    <source>
        <dbReference type="ARBA" id="ARBA00031306"/>
    </source>
</evidence>
<proteinExistence type="inferred from homology"/>
<comment type="caution">
    <text evidence="12">The sequence shown here is derived from an EMBL/GenBank/DDBJ whole genome shotgun (WGS) entry which is preliminary data.</text>
</comment>
<protein>
    <recommendedName>
        <fullName evidence="3 11">FAD:protein FMN transferase</fullName>
        <ecNumber evidence="2 11">2.7.1.180</ecNumber>
    </recommendedName>
    <alternativeName>
        <fullName evidence="9 11">Flavin transferase</fullName>
    </alternativeName>
</protein>
<dbReference type="Gene3D" id="3.10.520.10">
    <property type="entry name" value="ApbE-like domains"/>
    <property type="match status" value="1"/>
</dbReference>
<evidence type="ECO:0000256" key="7">
    <source>
        <dbReference type="ARBA" id="ARBA00022827"/>
    </source>
</evidence>
<organism evidence="12 13">
    <name type="scientific">Enterococcus camelliae</name>
    <dbReference type="NCBI Taxonomy" id="453959"/>
    <lineage>
        <taxon>Bacteria</taxon>
        <taxon>Bacillati</taxon>
        <taxon>Bacillota</taxon>
        <taxon>Bacilli</taxon>
        <taxon>Lactobacillales</taxon>
        <taxon>Enterococcaceae</taxon>
        <taxon>Enterococcus</taxon>
    </lineage>
</organism>
<keyword evidence="13" id="KW-1185">Reference proteome</keyword>
<keyword evidence="5 11" id="KW-0808">Transferase</keyword>
<keyword evidence="6 11" id="KW-0479">Metal-binding</keyword>
<evidence type="ECO:0000256" key="4">
    <source>
        <dbReference type="ARBA" id="ARBA00022630"/>
    </source>
</evidence>
<dbReference type="InterPro" id="IPR024932">
    <property type="entry name" value="ApbE"/>
</dbReference>
<dbReference type="PANTHER" id="PTHR30040:SF2">
    <property type="entry name" value="FAD:PROTEIN FMN TRANSFERASE"/>
    <property type="match status" value="1"/>
</dbReference>
<evidence type="ECO:0000256" key="2">
    <source>
        <dbReference type="ARBA" id="ARBA00011955"/>
    </source>
</evidence>
<keyword evidence="8 11" id="KW-0460">Magnesium</keyword>
<keyword evidence="4 11" id="KW-0285">Flavoprotein</keyword>
<evidence type="ECO:0000313" key="12">
    <source>
        <dbReference type="EMBL" id="MFD2728395.1"/>
    </source>
</evidence>
<evidence type="ECO:0000256" key="8">
    <source>
        <dbReference type="ARBA" id="ARBA00022842"/>
    </source>
</evidence>
<comment type="similarity">
    <text evidence="11">Belongs to the ApbE family.</text>
</comment>
<name>A0ABW5TGK4_9ENTE</name>
<dbReference type="EMBL" id="JBHUMO010000014">
    <property type="protein sequence ID" value="MFD2728395.1"/>
    <property type="molecule type" value="Genomic_DNA"/>
</dbReference>
<dbReference type="Proteomes" id="UP001597427">
    <property type="component" value="Unassembled WGS sequence"/>
</dbReference>
<sequence>MSEQKIPSVSTTSQNKLESRSVKGMGTVITLTVYCKEPKAILDWLEKKLKEYEQRFSANDDHSELMAINRAAGQTAVKVHPELFELIQIGKEQSIAAPDLLNIAIGPLIQTWRIGFQDAHVPSKEQITRALSLIDPLAIELNAAQQSVFLRKKGMKIDLGALAKGYIGDCLVSELKRKQVKAGLINLGGNVVVFGPCPLHADGLWKIGIRDPKGKREECLTILNCSEGSVVTSGIYERVLTLSGHRYTHIFDSRTGYPVETDIDSLTIVTKQSLMGEIWTTRLFGYRAEKIQQIMQQKNLEGVIVKQNGQVWLSSGAKCAQSAIN</sequence>
<dbReference type="EC" id="2.7.1.180" evidence="2 11"/>
<keyword evidence="7 11" id="KW-0274">FAD</keyword>